<keyword evidence="2" id="KW-1185">Reference proteome</keyword>
<dbReference type="GO" id="GO:0051213">
    <property type="term" value="F:dioxygenase activity"/>
    <property type="evidence" value="ECO:0007669"/>
    <property type="project" value="UniProtKB-KW"/>
</dbReference>
<gene>
    <name evidence="1" type="ORF">DMC30DRAFT_420184</name>
</gene>
<dbReference type="PANTHER" id="PTHR32332">
    <property type="entry name" value="2-NITROPROPANE DIOXYGENASE"/>
    <property type="match status" value="1"/>
</dbReference>
<keyword evidence="1" id="KW-0223">Dioxygenase</keyword>
<evidence type="ECO:0000313" key="1">
    <source>
        <dbReference type="EMBL" id="TNY17027.1"/>
    </source>
</evidence>
<dbReference type="Pfam" id="PF03060">
    <property type="entry name" value="NMO"/>
    <property type="match status" value="1"/>
</dbReference>
<dbReference type="OrthoDB" id="2349068at2759"/>
<dbReference type="PANTHER" id="PTHR32332:SF31">
    <property type="entry name" value="2-NITROPROPANE DIOXYGENASE FAMILY, PUTATIVE (AFU_ORTHOLOGUE AFUA_2G09850)-RELATED"/>
    <property type="match status" value="1"/>
</dbReference>
<dbReference type="Gene3D" id="3.20.20.70">
    <property type="entry name" value="Aldolase class I"/>
    <property type="match status" value="1"/>
</dbReference>
<dbReference type="Proteomes" id="UP000311382">
    <property type="component" value="Unassembled WGS sequence"/>
</dbReference>
<dbReference type="EMBL" id="SOZI01000263">
    <property type="protein sequence ID" value="TNY17027.1"/>
    <property type="molecule type" value="Genomic_DNA"/>
</dbReference>
<dbReference type="STRING" id="5288.A0A5C5FJQ7"/>
<keyword evidence="1" id="KW-0560">Oxidoreductase</keyword>
<organism evidence="1 2">
    <name type="scientific">Rhodotorula diobovata</name>
    <dbReference type="NCBI Taxonomy" id="5288"/>
    <lineage>
        <taxon>Eukaryota</taxon>
        <taxon>Fungi</taxon>
        <taxon>Dikarya</taxon>
        <taxon>Basidiomycota</taxon>
        <taxon>Pucciniomycotina</taxon>
        <taxon>Microbotryomycetes</taxon>
        <taxon>Sporidiobolales</taxon>
        <taxon>Sporidiobolaceae</taxon>
        <taxon>Rhodotorula</taxon>
    </lineage>
</organism>
<dbReference type="InterPro" id="IPR013785">
    <property type="entry name" value="Aldolase_TIM"/>
</dbReference>
<reference evidence="1 2" key="1">
    <citation type="submission" date="2019-03" db="EMBL/GenBank/DDBJ databases">
        <title>Rhodosporidium diobovatum UCD-FST 08-225 genome sequencing, assembly, and annotation.</title>
        <authorList>
            <person name="Fakankun I.U."/>
            <person name="Fristensky B."/>
            <person name="Levin D.B."/>
        </authorList>
    </citation>
    <scope>NUCLEOTIDE SEQUENCE [LARGE SCALE GENOMIC DNA]</scope>
    <source>
        <strain evidence="1 2">UCD-FST 08-225</strain>
    </source>
</reference>
<protein>
    <submittedName>
        <fullName evidence="1">2-nitropropane dioxygenase</fullName>
    </submittedName>
</protein>
<dbReference type="SUPFAM" id="SSF51412">
    <property type="entry name" value="Inosine monophosphate dehydrogenase (IMPDH)"/>
    <property type="match status" value="1"/>
</dbReference>
<dbReference type="AlphaFoldDB" id="A0A5C5FJQ7"/>
<comment type="caution">
    <text evidence="1">The sequence shown here is derived from an EMBL/GenBank/DDBJ whole genome shotgun (WGS) entry which is preliminary data.</text>
</comment>
<name>A0A5C5FJQ7_9BASI</name>
<evidence type="ECO:0000313" key="2">
    <source>
        <dbReference type="Proteomes" id="UP000311382"/>
    </source>
</evidence>
<accession>A0A5C5FJQ7</accession>
<proteinExistence type="predicted"/>
<sequence>MAGVAGGHLAAEVHKAGGVGFIGGGHKPLESLEAEVAKARTSLGLSSDDDLPLGIGLILWRLEPPHLSGSAAQTEPDRWLRYVIHTARAASLWLAFSGSGDLQGWVERARRVEKEGERRERLKVVVMVQRAEVAKEALGWDGVDAIVLQGTESGGHGPSHSHGAPLSSLAATLSTHVPNPTSPPFVLGAGGLSSPTSISAALAPGILAGVVPGTALCVAHEATLPHAQKELLVRASGAESVRGMSWDEARGTLGWPEGVDGRAIRNRTSEEERGVAGTEEGRERYKRAVAEGDVERVVTWAGTGVGDVKRIAPAQEIVRELMSEVVDSP</sequence>